<evidence type="ECO:0000259" key="1">
    <source>
        <dbReference type="Pfam" id="PF24030"/>
    </source>
</evidence>
<protein>
    <recommendedName>
        <fullName evidence="1">DUF7341 domain-containing protein</fullName>
    </recommendedName>
</protein>
<evidence type="ECO:0000313" key="2">
    <source>
        <dbReference type="EMBL" id="UOQ57229.1"/>
    </source>
</evidence>
<name>A0ABY4FLV0_9MICO</name>
<dbReference type="InterPro" id="IPR055765">
    <property type="entry name" value="DUF7341"/>
</dbReference>
<dbReference type="Proteomes" id="UP000831786">
    <property type="component" value="Chromosome"/>
</dbReference>
<sequence length="215" mass="23480">MESTSRAVDRLTQHHTVFVGGTVAECGPLLEELRLARYPNLGRTKGGGGSGDLLDMKAVSMYETIDAGVRAWLDHFRQPAPADLIEATVRLHDVLHAEAAGGRLDDPDTMFGMFTTWVQRIEDLFDPPREFELTAACPECETEHVADEDGGMRWAVRVPVKKGRALVAECRACGELWAGEDRLLELADGMGEEVDHVALRLLALEASNASADVIP</sequence>
<dbReference type="Pfam" id="PF24030">
    <property type="entry name" value="DUF7341"/>
    <property type="match status" value="1"/>
</dbReference>
<proteinExistence type="predicted"/>
<keyword evidence="3" id="KW-1185">Reference proteome</keyword>
<feature type="domain" description="DUF7341" evidence="1">
    <location>
        <begin position="6"/>
        <end position="125"/>
    </location>
</feature>
<evidence type="ECO:0000313" key="3">
    <source>
        <dbReference type="Proteomes" id="UP000831786"/>
    </source>
</evidence>
<dbReference type="EMBL" id="CP095045">
    <property type="protein sequence ID" value="UOQ57229.1"/>
    <property type="molecule type" value="Genomic_DNA"/>
</dbReference>
<reference evidence="2 3" key="1">
    <citation type="submission" date="2022-04" db="EMBL/GenBank/DDBJ databases">
        <title>Leucobacter sp. isolated from rhizosphere of garlic.</title>
        <authorList>
            <person name="Won M."/>
            <person name="Lee C.-M."/>
            <person name="Woen H.-Y."/>
            <person name="Kwon S.-W."/>
        </authorList>
    </citation>
    <scope>NUCLEOTIDE SEQUENCE [LARGE SCALE GENOMIC DNA]</scope>
    <source>
        <strain evidence="2 3">H21R-40</strain>
    </source>
</reference>
<dbReference type="RefSeq" id="WP_244727886.1">
    <property type="nucleotide sequence ID" value="NZ_CP095045.1"/>
</dbReference>
<organism evidence="2 3">
    <name type="scientific">Leucobacter allii</name>
    <dbReference type="NCBI Taxonomy" id="2932247"/>
    <lineage>
        <taxon>Bacteria</taxon>
        <taxon>Bacillati</taxon>
        <taxon>Actinomycetota</taxon>
        <taxon>Actinomycetes</taxon>
        <taxon>Micrococcales</taxon>
        <taxon>Microbacteriaceae</taxon>
        <taxon>Leucobacter</taxon>
    </lineage>
</organism>
<accession>A0ABY4FLV0</accession>
<gene>
    <name evidence="2" type="ORF">MUN78_16490</name>
</gene>